<evidence type="ECO:0000256" key="6">
    <source>
        <dbReference type="ARBA" id="ARBA00022777"/>
    </source>
</evidence>
<keyword evidence="14" id="KW-1185">Reference proteome</keyword>
<dbReference type="InterPro" id="IPR055175">
    <property type="entry name" value="ACK/TNK-like_SAM"/>
</dbReference>
<dbReference type="GeneTree" id="ENSGT00940000160853"/>
<dbReference type="FunFam" id="3.30.200.20:FF:000107">
    <property type="entry name" value="Putative activated CDC42 kinase 1"/>
    <property type="match status" value="1"/>
</dbReference>
<evidence type="ECO:0000256" key="3">
    <source>
        <dbReference type="ARBA" id="ARBA00022553"/>
    </source>
</evidence>
<dbReference type="Pfam" id="PF22931">
    <property type="entry name" value="SAM_TNK"/>
    <property type="match status" value="1"/>
</dbReference>
<reference evidence="13" key="2">
    <citation type="submission" date="2025-08" db="UniProtKB">
        <authorList>
            <consortium name="Ensembl"/>
        </authorList>
    </citation>
    <scope>IDENTIFICATION</scope>
</reference>
<keyword evidence="8" id="KW-0829">Tyrosine-protein kinase</keyword>
<evidence type="ECO:0000256" key="4">
    <source>
        <dbReference type="ARBA" id="ARBA00022679"/>
    </source>
</evidence>
<dbReference type="InterPro" id="IPR020635">
    <property type="entry name" value="Tyr_kinase_cat_dom"/>
</dbReference>
<dbReference type="InterPro" id="IPR017441">
    <property type="entry name" value="Protein_kinase_ATP_BS"/>
</dbReference>
<dbReference type="EC" id="2.7.10.2" evidence="1"/>
<evidence type="ECO:0000256" key="11">
    <source>
        <dbReference type="SAM" id="MobiDB-lite"/>
    </source>
</evidence>
<dbReference type="VEuPathDB" id="HostDB:ENSMFAG00000046083"/>
<keyword evidence="6" id="KW-0418">Kinase</keyword>
<feature type="domain" description="Protein kinase" evidence="12">
    <location>
        <begin position="173"/>
        <end position="305"/>
    </location>
</feature>
<evidence type="ECO:0000313" key="13">
    <source>
        <dbReference type="Ensembl" id="ENSMFAP00000040324.2"/>
    </source>
</evidence>
<evidence type="ECO:0000256" key="7">
    <source>
        <dbReference type="ARBA" id="ARBA00022840"/>
    </source>
</evidence>
<keyword evidence="2" id="KW-0728">SH3 domain</keyword>
<dbReference type="Proteomes" id="UP000233100">
    <property type="component" value="Chromosome 2"/>
</dbReference>
<name>A0A2K5WSZ9_MACFA</name>
<dbReference type="GO" id="GO:0005524">
    <property type="term" value="F:ATP binding"/>
    <property type="evidence" value="ECO:0007669"/>
    <property type="project" value="UniProtKB-UniRule"/>
</dbReference>
<dbReference type="InterPro" id="IPR001245">
    <property type="entry name" value="Ser-Thr/Tyr_kinase_cat_dom"/>
</dbReference>
<reference evidence="13 14" key="1">
    <citation type="submission" date="2013-03" db="EMBL/GenBank/DDBJ databases">
        <authorList>
            <person name="Warren W."/>
            <person name="Wilson R.K."/>
        </authorList>
    </citation>
    <scope>NUCLEOTIDE SEQUENCE</scope>
</reference>
<dbReference type="PROSITE" id="PS50011">
    <property type="entry name" value="PROTEIN_KINASE_DOM"/>
    <property type="match status" value="1"/>
</dbReference>
<dbReference type="InterPro" id="IPR049587">
    <property type="entry name" value="TNK-like_SAM"/>
</dbReference>
<dbReference type="AlphaFoldDB" id="A0A2K5WSZ9"/>
<dbReference type="PROSITE" id="PS00107">
    <property type="entry name" value="PROTEIN_KINASE_ATP"/>
    <property type="match status" value="1"/>
</dbReference>
<evidence type="ECO:0000259" key="12">
    <source>
        <dbReference type="PROSITE" id="PS50011"/>
    </source>
</evidence>
<dbReference type="InterPro" id="IPR011009">
    <property type="entry name" value="Kinase-like_dom_sf"/>
</dbReference>
<dbReference type="InterPro" id="IPR050198">
    <property type="entry name" value="Non-receptor_tyrosine_kinases"/>
</dbReference>
<keyword evidence="5 10" id="KW-0547">Nucleotide-binding</keyword>
<evidence type="ECO:0000256" key="9">
    <source>
        <dbReference type="ARBA" id="ARBA00047899"/>
    </source>
</evidence>
<evidence type="ECO:0000256" key="5">
    <source>
        <dbReference type="ARBA" id="ARBA00022741"/>
    </source>
</evidence>
<organism evidence="13 14">
    <name type="scientific">Macaca fascicularis</name>
    <name type="common">Crab-eating macaque</name>
    <name type="synonym">Cynomolgus monkey</name>
    <dbReference type="NCBI Taxonomy" id="9541"/>
    <lineage>
        <taxon>Eukaryota</taxon>
        <taxon>Metazoa</taxon>
        <taxon>Chordata</taxon>
        <taxon>Craniata</taxon>
        <taxon>Vertebrata</taxon>
        <taxon>Euteleostomi</taxon>
        <taxon>Mammalia</taxon>
        <taxon>Eutheria</taxon>
        <taxon>Euarchontoglires</taxon>
        <taxon>Primates</taxon>
        <taxon>Haplorrhini</taxon>
        <taxon>Catarrhini</taxon>
        <taxon>Cercopithecidae</taxon>
        <taxon>Cercopithecinae</taxon>
        <taxon>Macaca</taxon>
    </lineage>
</organism>
<comment type="catalytic activity">
    <reaction evidence="9">
        <text>L-threonyl-[protein] + ATP = O-phospho-L-threonyl-[protein] + ADP + H(+)</text>
        <dbReference type="Rhea" id="RHEA:46608"/>
        <dbReference type="Rhea" id="RHEA-COMP:11060"/>
        <dbReference type="Rhea" id="RHEA-COMP:11605"/>
        <dbReference type="ChEBI" id="CHEBI:15378"/>
        <dbReference type="ChEBI" id="CHEBI:30013"/>
        <dbReference type="ChEBI" id="CHEBI:30616"/>
        <dbReference type="ChEBI" id="CHEBI:61977"/>
        <dbReference type="ChEBI" id="CHEBI:456216"/>
        <dbReference type="EC" id="2.7.11.1"/>
    </reaction>
</comment>
<keyword evidence="7 10" id="KW-0067">ATP-binding</keyword>
<dbReference type="CDD" id="cd09539">
    <property type="entry name" value="SAM_TNK-like"/>
    <property type="match status" value="1"/>
</dbReference>
<dbReference type="PANTHER" id="PTHR24418">
    <property type="entry name" value="TYROSINE-PROTEIN KINASE"/>
    <property type="match status" value="1"/>
</dbReference>
<evidence type="ECO:0000256" key="8">
    <source>
        <dbReference type="ARBA" id="ARBA00023137"/>
    </source>
</evidence>
<protein>
    <recommendedName>
        <fullName evidence="1">non-specific protein-tyrosine kinase</fullName>
        <ecNumber evidence="1">2.7.10.2</ecNumber>
    </recommendedName>
</protein>
<sequence>MGTWVQAVLSSSCWELEGGVSPSRRQCSGMKVSPATLPSPQRLGGGSMQPEEGTGWLLELLSEVQLQQYFLRLRDDLNVTRLSHFEYVKNEDLEKIGMGRPGQRRLWEAVKRRKALCKRKSWMSKVFSGKRLEAEFPPHHSQSTFRKTSPAPGGPAGEGPLQSLTCLIGEKDLRLLEKLGDGSFGVVRRGEWDAPSGKTVSVAVKCLKPDVLSQPEAMDDFIREVNAMHSLDHRNLIRLYGVVLTPPMKMVCPREPEDTHLLPCQRHLDVWGDAVGNVHLWPGALDRPQWQSGEAGRWAPIGLVG</sequence>
<dbReference type="Pfam" id="PF07714">
    <property type="entry name" value="PK_Tyr_Ser-Thr"/>
    <property type="match status" value="1"/>
</dbReference>
<evidence type="ECO:0000313" key="14">
    <source>
        <dbReference type="Proteomes" id="UP000233100"/>
    </source>
</evidence>
<keyword evidence="3" id="KW-0597">Phosphoprotein</keyword>
<keyword evidence="4" id="KW-0808">Transferase</keyword>
<dbReference type="InterPro" id="IPR000719">
    <property type="entry name" value="Prot_kinase_dom"/>
</dbReference>
<reference evidence="13" key="3">
    <citation type="submission" date="2025-09" db="UniProtKB">
        <authorList>
            <consortium name="Ensembl"/>
        </authorList>
    </citation>
    <scope>IDENTIFICATION</scope>
</reference>
<dbReference type="Bgee" id="ENSMFAG00000046083">
    <property type="expression patterns" value="Expressed in cerebellum and 13 other cell types or tissues"/>
</dbReference>
<feature type="region of interest" description="Disordered" evidence="11">
    <location>
        <begin position="137"/>
        <end position="161"/>
    </location>
</feature>
<feature type="region of interest" description="Disordered" evidence="11">
    <location>
        <begin position="25"/>
        <end position="49"/>
    </location>
</feature>
<dbReference type="GO" id="GO:0004674">
    <property type="term" value="F:protein serine/threonine kinase activity"/>
    <property type="evidence" value="ECO:0007669"/>
    <property type="project" value="UniProtKB-EC"/>
</dbReference>
<dbReference type="GO" id="GO:0004715">
    <property type="term" value="F:non-membrane spanning protein tyrosine kinase activity"/>
    <property type="evidence" value="ECO:0007669"/>
    <property type="project" value="UniProtKB-EC"/>
</dbReference>
<dbReference type="Gene3D" id="3.30.200.20">
    <property type="entry name" value="Phosphorylase Kinase, domain 1"/>
    <property type="match status" value="1"/>
</dbReference>
<proteinExistence type="predicted"/>
<gene>
    <name evidence="13" type="primary">TNK2</name>
</gene>
<dbReference type="SUPFAM" id="SSF56112">
    <property type="entry name" value="Protein kinase-like (PK-like)"/>
    <property type="match status" value="1"/>
</dbReference>
<evidence type="ECO:0000256" key="2">
    <source>
        <dbReference type="ARBA" id="ARBA00022443"/>
    </source>
</evidence>
<evidence type="ECO:0000256" key="10">
    <source>
        <dbReference type="PROSITE-ProRule" id="PRU10141"/>
    </source>
</evidence>
<evidence type="ECO:0000256" key="1">
    <source>
        <dbReference type="ARBA" id="ARBA00011903"/>
    </source>
</evidence>
<accession>A0A2K5WSZ9</accession>
<feature type="binding site" evidence="10">
    <location>
        <position position="205"/>
    </location>
    <ligand>
        <name>ATP</name>
        <dbReference type="ChEBI" id="CHEBI:30616"/>
    </ligand>
</feature>
<dbReference type="Ensembl" id="ENSMFAT00000014591.2">
    <property type="protein sequence ID" value="ENSMFAP00000040324.2"/>
    <property type="gene ID" value="ENSMFAG00000046083.2"/>
</dbReference>
<dbReference type="SMART" id="SM00219">
    <property type="entry name" value="TyrKc"/>
    <property type="match status" value="1"/>
</dbReference>